<feature type="transmembrane region" description="Helical" evidence="9">
    <location>
        <begin position="266"/>
        <end position="288"/>
    </location>
</feature>
<feature type="transmembrane region" description="Helical" evidence="9">
    <location>
        <begin position="239"/>
        <end position="259"/>
    </location>
</feature>
<comment type="subcellular location">
    <subcellularLocation>
        <location evidence="1">Membrane</location>
        <topology evidence="1">Multi-pass membrane protein</topology>
    </subcellularLocation>
</comment>
<evidence type="ECO:0000259" key="10">
    <source>
        <dbReference type="PROSITE" id="PS51371"/>
    </source>
</evidence>
<evidence type="ECO:0000256" key="3">
    <source>
        <dbReference type="ARBA" id="ARBA00022448"/>
    </source>
</evidence>
<dbReference type="OrthoDB" id="3680176at2"/>
<dbReference type="InterPro" id="IPR006667">
    <property type="entry name" value="SLC41_membr_dom"/>
</dbReference>
<evidence type="ECO:0000256" key="1">
    <source>
        <dbReference type="ARBA" id="ARBA00004141"/>
    </source>
</evidence>
<evidence type="ECO:0000313" key="14">
    <source>
        <dbReference type="Proteomes" id="UP000240624"/>
    </source>
</evidence>
<keyword evidence="4 9" id="KW-0812">Transmembrane</keyword>
<dbReference type="PANTHER" id="PTHR41394">
    <property type="entry name" value="MAGNESIUM TRANSPORTER MGTE"/>
    <property type="match status" value="1"/>
</dbReference>
<dbReference type="GO" id="GO:0008324">
    <property type="term" value="F:monoatomic cation transmembrane transporter activity"/>
    <property type="evidence" value="ECO:0007669"/>
    <property type="project" value="InterPro"/>
</dbReference>
<protein>
    <submittedName>
        <fullName evidence="11 12">Magnesium transporter</fullName>
    </submittedName>
</protein>
<evidence type="ECO:0000256" key="6">
    <source>
        <dbReference type="ARBA" id="ARBA00022989"/>
    </source>
</evidence>
<proteinExistence type="inferred from homology"/>
<evidence type="ECO:0000256" key="5">
    <source>
        <dbReference type="ARBA" id="ARBA00022842"/>
    </source>
</evidence>
<dbReference type="InterPro" id="IPR036739">
    <property type="entry name" value="SLC41_membr_dom_sf"/>
</dbReference>
<dbReference type="Gene3D" id="3.10.580.10">
    <property type="entry name" value="CBS-domain"/>
    <property type="match status" value="1"/>
</dbReference>
<dbReference type="SUPFAM" id="SSF161093">
    <property type="entry name" value="MgtE membrane domain-like"/>
    <property type="match status" value="1"/>
</dbReference>
<evidence type="ECO:0000256" key="4">
    <source>
        <dbReference type="ARBA" id="ARBA00022692"/>
    </source>
</evidence>
<evidence type="ECO:0000313" key="13">
    <source>
        <dbReference type="Proteomes" id="UP000193495"/>
    </source>
</evidence>
<dbReference type="Proteomes" id="UP000240624">
    <property type="component" value="Unassembled WGS sequence"/>
</dbReference>
<accession>A0A1X7A4Y8</accession>
<evidence type="ECO:0000256" key="9">
    <source>
        <dbReference type="SAM" id="Phobius"/>
    </source>
</evidence>
<dbReference type="GO" id="GO:0016020">
    <property type="term" value="C:membrane"/>
    <property type="evidence" value="ECO:0007669"/>
    <property type="project" value="UniProtKB-SubCell"/>
</dbReference>
<dbReference type="Gene3D" id="1.10.357.20">
    <property type="entry name" value="SLC41 divalent cation transporters, integral membrane domain"/>
    <property type="match status" value="1"/>
</dbReference>
<dbReference type="Pfam" id="PF01769">
    <property type="entry name" value="MgtE"/>
    <property type="match status" value="1"/>
</dbReference>
<feature type="domain" description="CBS" evidence="10">
    <location>
        <begin position="20"/>
        <end position="80"/>
    </location>
</feature>
<evidence type="ECO:0000313" key="12">
    <source>
        <dbReference type="EMBL" id="SLN70747.1"/>
    </source>
</evidence>
<dbReference type="InterPro" id="IPR046342">
    <property type="entry name" value="CBS_dom_sf"/>
</dbReference>
<gene>
    <name evidence="12" type="primary">mgtE_2</name>
    <name evidence="11" type="ORF">CLV79_12017</name>
    <name evidence="12" type="ORF">LOS8367_03572</name>
</gene>
<keyword evidence="14" id="KW-1185">Reference proteome</keyword>
<dbReference type="SUPFAM" id="SSF54631">
    <property type="entry name" value="CBS-domain pair"/>
    <property type="match status" value="1"/>
</dbReference>
<dbReference type="Proteomes" id="UP000193495">
    <property type="component" value="Unassembled WGS sequence"/>
</dbReference>
<reference evidence="11 14" key="2">
    <citation type="submission" date="2018-03" db="EMBL/GenBank/DDBJ databases">
        <title>Genomic Encyclopedia of Archaeal and Bacterial Type Strains, Phase II (KMG-II): from individual species to whole genera.</title>
        <authorList>
            <person name="Goeker M."/>
        </authorList>
    </citation>
    <scope>NUCLEOTIDE SEQUENCE [LARGE SCALE GENOMIC DNA]</scope>
    <source>
        <strain evidence="11 14">DSM 29956</strain>
    </source>
</reference>
<keyword evidence="5" id="KW-0460">Magnesium</keyword>
<dbReference type="PROSITE" id="PS51371">
    <property type="entry name" value="CBS"/>
    <property type="match status" value="1"/>
</dbReference>
<keyword evidence="7 9" id="KW-0472">Membrane</keyword>
<evidence type="ECO:0000313" key="11">
    <source>
        <dbReference type="EMBL" id="PSK80675.1"/>
    </source>
</evidence>
<dbReference type="RefSeq" id="WP_085897867.1">
    <property type="nucleotide sequence ID" value="NZ_FWFY01000019.1"/>
</dbReference>
<dbReference type="EMBL" id="FWFY01000019">
    <property type="protein sequence ID" value="SLN70747.1"/>
    <property type="molecule type" value="Genomic_DNA"/>
</dbReference>
<keyword evidence="8" id="KW-0129">CBS domain</keyword>
<keyword evidence="3" id="KW-0813">Transport</keyword>
<dbReference type="InterPro" id="IPR000644">
    <property type="entry name" value="CBS_dom"/>
</dbReference>
<evidence type="ECO:0000256" key="8">
    <source>
        <dbReference type="PROSITE-ProRule" id="PRU00703"/>
    </source>
</evidence>
<comment type="similarity">
    <text evidence="2">Belongs to the SLC41A transporter family.</text>
</comment>
<evidence type="ECO:0000256" key="2">
    <source>
        <dbReference type="ARBA" id="ARBA00009749"/>
    </source>
</evidence>
<dbReference type="Pfam" id="PF00571">
    <property type="entry name" value="CBS"/>
    <property type="match status" value="2"/>
</dbReference>
<reference evidence="12 13" key="1">
    <citation type="submission" date="2017-03" db="EMBL/GenBank/DDBJ databases">
        <authorList>
            <person name="Afonso C.L."/>
            <person name="Miller P.J."/>
            <person name="Scott M.A."/>
            <person name="Spackman E."/>
            <person name="Goraichik I."/>
            <person name="Dimitrov K.M."/>
            <person name="Suarez D.L."/>
            <person name="Swayne D.E."/>
        </authorList>
    </citation>
    <scope>NUCLEOTIDE SEQUENCE [LARGE SCALE GENOMIC DNA]</scope>
    <source>
        <strain evidence="12 13">CECT 8367</strain>
    </source>
</reference>
<keyword evidence="6 9" id="KW-1133">Transmembrane helix</keyword>
<dbReference type="EMBL" id="PYGB01000020">
    <property type="protein sequence ID" value="PSK80675.1"/>
    <property type="molecule type" value="Genomic_DNA"/>
</dbReference>
<organism evidence="12 13">
    <name type="scientific">Limimaricola soesokkakensis</name>
    <dbReference type="NCBI Taxonomy" id="1343159"/>
    <lineage>
        <taxon>Bacteria</taxon>
        <taxon>Pseudomonadati</taxon>
        <taxon>Pseudomonadota</taxon>
        <taxon>Alphaproteobacteria</taxon>
        <taxon>Rhodobacterales</taxon>
        <taxon>Paracoccaceae</taxon>
        <taxon>Limimaricola</taxon>
    </lineage>
</organism>
<sequence>MPPLSNAQHAYHREAAAAHMVANVPRVHVETSVEEAFEALRGRFYDCADTVFVIDAAGQLVGIVRINEMFGRPSDRIGDIMQEEHEAVRPGDDQEAIAQLAIRLNMIAVPVVDDLGQLIGAVPPEAVFRILREEHMEDLQRFAGIAPHEHGADAALDASLFNRFSRRLPWLVFGLFASSLVTLIMVGFEHALSRNVAAAFFVPALVYIAGAIGTQAVSVSVRSLSGGGFAIGPLLRDELIIGLAIGTTLGLLAGGAVFFSFGQLPLALAVGLSVLGGGAVSALAGFALPWGFQRFGFDPALGSGPICTIVQDAASLSLYFVLITILMP</sequence>
<evidence type="ECO:0000256" key="7">
    <source>
        <dbReference type="ARBA" id="ARBA00023136"/>
    </source>
</evidence>
<feature type="transmembrane region" description="Helical" evidence="9">
    <location>
        <begin position="168"/>
        <end position="188"/>
    </location>
</feature>
<feature type="transmembrane region" description="Helical" evidence="9">
    <location>
        <begin position="308"/>
        <end position="327"/>
    </location>
</feature>
<dbReference type="PANTHER" id="PTHR41394:SF5">
    <property type="entry name" value="SLC41A_MGTE INTEGRAL MEMBRANE DOMAIN-CONTAINING PROTEIN"/>
    <property type="match status" value="1"/>
</dbReference>
<name>A0A1X7A4Y8_9RHOB</name>
<feature type="transmembrane region" description="Helical" evidence="9">
    <location>
        <begin position="200"/>
        <end position="219"/>
    </location>
</feature>
<dbReference type="AlphaFoldDB" id="A0A1X7A4Y8"/>